<feature type="transmembrane region" description="Helical" evidence="1">
    <location>
        <begin position="239"/>
        <end position="261"/>
    </location>
</feature>
<protein>
    <recommendedName>
        <fullName evidence="2">Protein-glutamine gamma-glutamyltransferase-like C-terminal domain-containing protein</fullName>
    </recommendedName>
</protein>
<accession>A0ABT2EQL7</accession>
<keyword evidence="1" id="KW-0472">Membrane</keyword>
<evidence type="ECO:0000256" key="1">
    <source>
        <dbReference type="SAM" id="Phobius"/>
    </source>
</evidence>
<keyword evidence="4" id="KW-1185">Reference proteome</keyword>
<evidence type="ECO:0000313" key="3">
    <source>
        <dbReference type="EMBL" id="MCS3920236.1"/>
    </source>
</evidence>
<evidence type="ECO:0000313" key="4">
    <source>
        <dbReference type="Proteomes" id="UP001204798"/>
    </source>
</evidence>
<dbReference type="InterPro" id="IPR025403">
    <property type="entry name" value="TgpA-like_C"/>
</dbReference>
<name>A0ABT2EQL7_9BACT</name>
<keyword evidence="1" id="KW-0812">Transmembrane</keyword>
<dbReference type="Proteomes" id="UP001204798">
    <property type="component" value="Unassembled WGS sequence"/>
</dbReference>
<dbReference type="RefSeq" id="WP_259098703.1">
    <property type="nucleotide sequence ID" value="NZ_CP130454.1"/>
</dbReference>
<gene>
    <name evidence="3" type="ORF">M2350_002665</name>
</gene>
<dbReference type="EMBL" id="JANUCP010000005">
    <property type="protein sequence ID" value="MCS3920236.1"/>
    <property type="molecule type" value="Genomic_DNA"/>
</dbReference>
<dbReference type="InterPro" id="IPR016024">
    <property type="entry name" value="ARM-type_fold"/>
</dbReference>
<dbReference type="Pfam" id="PF13559">
    <property type="entry name" value="DUF4129"/>
    <property type="match status" value="1"/>
</dbReference>
<reference evidence="3 4" key="1">
    <citation type="submission" date="2022-08" db="EMBL/GenBank/DDBJ databases">
        <title>Bacterial and archaeal communities from various locations to study Microbial Dark Matter (Phase II).</title>
        <authorList>
            <person name="Stepanauskas R."/>
        </authorList>
    </citation>
    <scope>NUCLEOTIDE SEQUENCE [LARGE SCALE GENOMIC DNA]</scope>
    <source>
        <strain evidence="3 4">PD1</strain>
    </source>
</reference>
<comment type="caution">
    <text evidence="3">The sequence shown here is derived from an EMBL/GenBank/DDBJ whole genome shotgun (WGS) entry which is preliminary data.</text>
</comment>
<sequence>MFCLQGGTIWGWRKETLGKSRDRVGEERTMRLSVLTTIAIFVVTCLGQASEIGNQTPHSSPRPLTVFNIIAEQLQKAKEEKSVHARQKTLSRIEGLLKRLPRSTVTERLEDRLKRAFRSSVMSDEAEEAIDEAIEIAEAADKLFRQTSLTVDPELAQSTLQRVLNSREFQVWNPFTKFLQRLSKWLEKPINWLVKLLSPLFRWLAKFFSPVFEWLSKVLEALGAWFWHWWQLLNKISPILAWAIAVLLTLLSVAMFSSAIVKWWRKRQRIRGEISWAETLIVPEQLLVEAENDARRGDYLTALRKAYKALLLFLDRIGLIRFREQRTNWEYLSEVRRKASDEFAQRFQEVTNIFDRCFYARVPVTAEDFVNVRQFVEETRRQARSLLSQP</sequence>
<evidence type="ECO:0000259" key="2">
    <source>
        <dbReference type="Pfam" id="PF13559"/>
    </source>
</evidence>
<dbReference type="SUPFAM" id="SSF48371">
    <property type="entry name" value="ARM repeat"/>
    <property type="match status" value="1"/>
</dbReference>
<organism evidence="3 4">
    <name type="scientific">Candidatus Fervidibacter sacchari</name>
    <dbReference type="NCBI Taxonomy" id="1448929"/>
    <lineage>
        <taxon>Bacteria</taxon>
        <taxon>Candidatus Fervidibacterota</taxon>
        <taxon>Candidatus Fervidibacter</taxon>
    </lineage>
</organism>
<keyword evidence="1" id="KW-1133">Transmembrane helix</keyword>
<proteinExistence type="predicted"/>
<feature type="domain" description="Protein-glutamine gamma-glutamyltransferase-like C-terminal" evidence="2">
    <location>
        <begin position="306"/>
        <end position="376"/>
    </location>
</feature>